<proteinExistence type="predicted"/>
<dbReference type="OrthoDB" id="10366181at2759"/>
<feature type="compositionally biased region" description="Polar residues" evidence="1">
    <location>
        <begin position="488"/>
        <end position="539"/>
    </location>
</feature>
<feature type="compositionally biased region" description="Low complexity" evidence="1">
    <location>
        <begin position="419"/>
        <end position="431"/>
    </location>
</feature>
<dbReference type="AlphaFoldDB" id="A0A1R1XN44"/>
<dbReference type="EMBL" id="LSSN01002466">
    <property type="protein sequence ID" value="OMJ16052.1"/>
    <property type="molecule type" value="Genomic_DNA"/>
</dbReference>
<feature type="compositionally biased region" description="Polar residues" evidence="1">
    <location>
        <begin position="162"/>
        <end position="176"/>
    </location>
</feature>
<accession>A0A1R1XN44</accession>
<evidence type="ECO:0000313" key="3">
    <source>
        <dbReference type="Proteomes" id="UP000187283"/>
    </source>
</evidence>
<comment type="caution">
    <text evidence="2">The sequence shown here is derived from an EMBL/GenBank/DDBJ whole genome shotgun (WGS) entry which is preliminary data.</text>
</comment>
<evidence type="ECO:0000256" key="1">
    <source>
        <dbReference type="SAM" id="MobiDB-lite"/>
    </source>
</evidence>
<feature type="compositionally biased region" description="Low complexity" evidence="1">
    <location>
        <begin position="178"/>
        <end position="196"/>
    </location>
</feature>
<reference evidence="2 3" key="1">
    <citation type="submission" date="2017-01" db="EMBL/GenBank/DDBJ databases">
        <authorList>
            <person name="Mah S.A."/>
            <person name="Swanson W.J."/>
            <person name="Moy G.W."/>
            <person name="Vacquier V.D."/>
        </authorList>
    </citation>
    <scope>NUCLEOTIDE SEQUENCE [LARGE SCALE GENOMIC DNA]</scope>
    <source>
        <strain evidence="2 3">GSMNP</strain>
    </source>
</reference>
<feature type="compositionally biased region" description="Polar residues" evidence="1">
    <location>
        <begin position="370"/>
        <end position="385"/>
    </location>
</feature>
<feature type="compositionally biased region" description="Low complexity" evidence="1">
    <location>
        <begin position="606"/>
        <end position="618"/>
    </location>
</feature>
<feature type="compositionally biased region" description="Basic and acidic residues" evidence="1">
    <location>
        <begin position="406"/>
        <end position="418"/>
    </location>
</feature>
<feature type="compositionally biased region" description="Basic and acidic residues" evidence="1">
    <location>
        <begin position="455"/>
        <end position="468"/>
    </location>
</feature>
<feature type="compositionally biased region" description="Basic and acidic residues" evidence="1">
    <location>
        <begin position="543"/>
        <end position="554"/>
    </location>
</feature>
<feature type="region of interest" description="Disordered" evidence="1">
    <location>
        <begin position="338"/>
        <end position="386"/>
    </location>
</feature>
<feature type="region of interest" description="Disordered" evidence="1">
    <location>
        <begin position="589"/>
        <end position="694"/>
    </location>
</feature>
<dbReference type="Proteomes" id="UP000187283">
    <property type="component" value="Unassembled WGS sequence"/>
</dbReference>
<feature type="region of interest" description="Disordered" evidence="1">
    <location>
        <begin position="404"/>
        <end position="566"/>
    </location>
</feature>
<feature type="compositionally biased region" description="Polar residues" evidence="1">
    <location>
        <begin position="340"/>
        <end position="357"/>
    </location>
</feature>
<feature type="region of interest" description="Disordered" evidence="1">
    <location>
        <begin position="147"/>
        <end position="229"/>
    </location>
</feature>
<gene>
    <name evidence="2" type="ORF">AYI70_g6849</name>
</gene>
<evidence type="ECO:0000313" key="2">
    <source>
        <dbReference type="EMBL" id="OMJ16052.1"/>
    </source>
</evidence>
<name>A0A1R1XN44_9FUNG</name>
<feature type="compositionally biased region" description="Polar residues" evidence="1">
    <location>
        <begin position="627"/>
        <end position="654"/>
    </location>
</feature>
<organism evidence="2 3">
    <name type="scientific">Smittium culicis</name>
    <dbReference type="NCBI Taxonomy" id="133412"/>
    <lineage>
        <taxon>Eukaryota</taxon>
        <taxon>Fungi</taxon>
        <taxon>Fungi incertae sedis</taxon>
        <taxon>Zoopagomycota</taxon>
        <taxon>Kickxellomycotina</taxon>
        <taxon>Harpellomycetes</taxon>
        <taxon>Harpellales</taxon>
        <taxon>Legeriomycetaceae</taxon>
        <taxon>Smittium</taxon>
    </lineage>
</organism>
<feature type="compositionally biased region" description="Polar residues" evidence="1">
    <location>
        <begin position="213"/>
        <end position="229"/>
    </location>
</feature>
<keyword evidence="3" id="KW-1185">Reference proteome</keyword>
<feature type="compositionally biased region" description="Polar residues" evidence="1">
    <location>
        <begin position="441"/>
        <end position="452"/>
    </location>
</feature>
<sequence>MADNERESVYNNDALYDKYKIENSRESRSFSVYQTDLKTVRIPSRYYNNPYSSSNRPRRAVPVNNDFYSEMYHSDDEVSNISKENLNRFSRSMSISYEERENDRFKNNNYSKKDIQTKMLQENFYGNRKDIHNREPDIQISNHDNLYSLNEKDSTPGPLMASYSSNSHYPSKIKNNLDSHINSDNNSTNSSDQSKSILKKSLKSPGRYDYQKLPNTIENDSYPDSNESSIKNVLPRLKNSIIVSRNKSEISSIIAAYGNSENSSSMKSSVRTQDLSSSHTQAFNTPSNYNDTSLSKPYLQKPGEDHDINLNNKINQRELKNTGSSSPKKVNNKKIVIPLQSLSPKSNNTHNYTQPNKPLNRDGAEVKSSPLYNGTSDPNNINLQNIRIEPNPYAKEKYFDSINQHPDFHTNKLPKDKYSSSNSSEAPNNNNLASDRHNPRMSPTNNQGSTIIPKNHQEFRTQPRDFRDPNILPRINQNIRRNPESKQNDSTQLGNVQGYQSNPKYNQDHSGPLRNQHNYRSPPVHNQSSHNSPRNNLNNVPIDIKKHENQRQIRDNQIPSYETGNDRENNFRNAPVHNVPTFNTQHHNINSDMSNKNHPFKGGRVYPNHNHNSPYSNNRYQSDKVFRSNNTSDSGSTDHLLSKPITYQHTNNGRGLQRSDDAFRGAQSPRQNIANPRNLYVKDSSYSQGLGGTNPIPSFRNEEFIKKESVVEFVPQGSYPKNKPIYTDPISFNNQSSNPVSEKKRNFMIEKKLLH</sequence>
<protein>
    <submittedName>
        <fullName evidence="2">Uncharacterized protein</fullName>
    </submittedName>
</protein>